<feature type="compositionally biased region" description="Low complexity" evidence="1">
    <location>
        <begin position="146"/>
        <end position="156"/>
    </location>
</feature>
<protein>
    <submittedName>
        <fullName evidence="3">Uncharacterized protein</fullName>
    </submittedName>
</protein>
<proteinExistence type="predicted"/>
<reference evidence="3" key="1">
    <citation type="submission" date="2023-03" db="EMBL/GenBank/DDBJ databases">
        <title>Massive genome expansion in bonnet fungi (Mycena s.s.) driven by repeated elements and novel gene families across ecological guilds.</title>
        <authorList>
            <consortium name="Lawrence Berkeley National Laboratory"/>
            <person name="Harder C.B."/>
            <person name="Miyauchi S."/>
            <person name="Viragh M."/>
            <person name="Kuo A."/>
            <person name="Thoen E."/>
            <person name="Andreopoulos B."/>
            <person name="Lu D."/>
            <person name="Skrede I."/>
            <person name="Drula E."/>
            <person name="Henrissat B."/>
            <person name="Morin E."/>
            <person name="Kohler A."/>
            <person name="Barry K."/>
            <person name="LaButti K."/>
            <person name="Morin E."/>
            <person name="Salamov A."/>
            <person name="Lipzen A."/>
            <person name="Mereny Z."/>
            <person name="Hegedus B."/>
            <person name="Baldrian P."/>
            <person name="Stursova M."/>
            <person name="Weitz H."/>
            <person name="Taylor A."/>
            <person name="Grigoriev I.V."/>
            <person name="Nagy L.G."/>
            <person name="Martin F."/>
            <person name="Kauserud H."/>
        </authorList>
    </citation>
    <scope>NUCLEOTIDE SEQUENCE</scope>
    <source>
        <strain evidence="3">CBHHK173m</strain>
    </source>
</reference>
<feature type="compositionally biased region" description="Low complexity" evidence="1">
    <location>
        <begin position="165"/>
        <end position="182"/>
    </location>
</feature>
<keyword evidence="2" id="KW-0472">Membrane</keyword>
<gene>
    <name evidence="3" type="ORF">B0H15DRAFT_1017227</name>
</gene>
<feature type="transmembrane region" description="Helical" evidence="2">
    <location>
        <begin position="78"/>
        <end position="101"/>
    </location>
</feature>
<evidence type="ECO:0000313" key="3">
    <source>
        <dbReference type="EMBL" id="KAJ7103525.1"/>
    </source>
</evidence>
<organism evidence="3 4">
    <name type="scientific">Mycena belliarum</name>
    <dbReference type="NCBI Taxonomy" id="1033014"/>
    <lineage>
        <taxon>Eukaryota</taxon>
        <taxon>Fungi</taxon>
        <taxon>Dikarya</taxon>
        <taxon>Basidiomycota</taxon>
        <taxon>Agaricomycotina</taxon>
        <taxon>Agaricomycetes</taxon>
        <taxon>Agaricomycetidae</taxon>
        <taxon>Agaricales</taxon>
        <taxon>Marasmiineae</taxon>
        <taxon>Mycenaceae</taxon>
        <taxon>Mycena</taxon>
    </lineage>
</organism>
<dbReference type="EMBL" id="JARJCN010000002">
    <property type="protein sequence ID" value="KAJ7103525.1"/>
    <property type="molecule type" value="Genomic_DNA"/>
</dbReference>
<evidence type="ECO:0000256" key="1">
    <source>
        <dbReference type="SAM" id="MobiDB-lite"/>
    </source>
</evidence>
<keyword evidence="2" id="KW-1133">Transmembrane helix</keyword>
<feature type="region of interest" description="Disordered" evidence="1">
    <location>
        <begin position="145"/>
        <end position="182"/>
    </location>
</feature>
<name>A0AAD6UIE3_9AGAR</name>
<evidence type="ECO:0000256" key="2">
    <source>
        <dbReference type="SAM" id="Phobius"/>
    </source>
</evidence>
<feature type="transmembrane region" description="Helical" evidence="2">
    <location>
        <begin position="53"/>
        <end position="72"/>
    </location>
</feature>
<comment type="caution">
    <text evidence="3">The sequence shown here is derived from an EMBL/GenBank/DDBJ whole genome shotgun (WGS) entry which is preliminary data.</text>
</comment>
<keyword evidence="2" id="KW-0812">Transmembrane</keyword>
<dbReference type="Proteomes" id="UP001222325">
    <property type="component" value="Unassembled WGS sequence"/>
</dbReference>
<evidence type="ECO:0000313" key="4">
    <source>
        <dbReference type="Proteomes" id="UP001222325"/>
    </source>
</evidence>
<feature type="transmembrane region" description="Helical" evidence="2">
    <location>
        <begin position="20"/>
        <end position="41"/>
    </location>
</feature>
<sequence>MDFVEGLDPSKLTLGLTTLSFLISPFSAPVYNLPIFLFGTLAQQQEGSDPQALQTFTGLLGASAVFDIVWLVGDHHGLVKFLLFVLFILKIPTFVVLSLALRQRGAQFSGLGIRGGDLGGATVWDSMPGGFSVGNNGYQNVDEPAQRSAQYSRQAAPPSMPVPQPTAQAPAAPPAVAGYQTV</sequence>
<dbReference type="AlphaFoldDB" id="A0AAD6UIE3"/>
<keyword evidence="4" id="KW-1185">Reference proteome</keyword>
<accession>A0AAD6UIE3</accession>